<accession>A0ABW6LED8</accession>
<gene>
    <name evidence="2" type="ORF">ACFYM3_19600</name>
</gene>
<dbReference type="InterPro" id="IPR057170">
    <property type="entry name" value="DUF7848"/>
</dbReference>
<proteinExistence type="predicted"/>
<protein>
    <recommendedName>
        <fullName evidence="1">DUF7848 domain-containing protein</fullName>
    </recommendedName>
</protein>
<keyword evidence="3" id="KW-1185">Reference proteome</keyword>
<comment type="caution">
    <text evidence="2">The sequence shown here is derived from an EMBL/GenBank/DDBJ whole genome shotgun (WGS) entry which is preliminary data.</text>
</comment>
<reference evidence="2 3" key="1">
    <citation type="submission" date="2024-10" db="EMBL/GenBank/DDBJ databases">
        <title>The Natural Products Discovery Center: Release of the First 8490 Sequenced Strains for Exploring Actinobacteria Biosynthetic Diversity.</title>
        <authorList>
            <person name="Kalkreuter E."/>
            <person name="Kautsar S.A."/>
            <person name="Yang D."/>
            <person name="Bader C.D."/>
            <person name="Teijaro C.N."/>
            <person name="Fluegel L."/>
            <person name="Davis C.M."/>
            <person name="Simpson J.R."/>
            <person name="Lauterbach L."/>
            <person name="Steele A.D."/>
            <person name="Gui C."/>
            <person name="Meng S."/>
            <person name="Li G."/>
            <person name="Viehrig K."/>
            <person name="Ye F."/>
            <person name="Su P."/>
            <person name="Kiefer A.F."/>
            <person name="Nichols A."/>
            <person name="Cepeda A.J."/>
            <person name="Yan W."/>
            <person name="Fan B."/>
            <person name="Jiang Y."/>
            <person name="Adhikari A."/>
            <person name="Zheng C.-J."/>
            <person name="Schuster L."/>
            <person name="Cowan T.M."/>
            <person name="Smanski M.J."/>
            <person name="Chevrette M.G."/>
            <person name="De Carvalho L.P.S."/>
            <person name="Shen B."/>
        </authorList>
    </citation>
    <scope>NUCLEOTIDE SEQUENCE [LARGE SCALE GENOMIC DNA]</scope>
    <source>
        <strain evidence="2 3">NPDC007066</strain>
    </source>
</reference>
<dbReference type="Pfam" id="PF25232">
    <property type="entry name" value="DUF7848"/>
    <property type="match status" value="1"/>
</dbReference>
<dbReference type="RefSeq" id="WP_358287594.1">
    <property type="nucleotide sequence ID" value="NZ_JBEYGJ010000031.1"/>
</dbReference>
<organism evidence="2 3">
    <name type="scientific">Streptomyces massasporeus</name>
    <dbReference type="NCBI Taxonomy" id="67324"/>
    <lineage>
        <taxon>Bacteria</taxon>
        <taxon>Bacillati</taxon>
        <taxon>Actinomycetota</taxon>
        <taxon>Actinomycetes</taxon>
        <taxon>Kitasatosporales</taxon>
        <taxon>Streptomycetaceae</taxon>
        <taxon>Streptomyces</taxon>
    </lineage>
</organism>
<name>A0ABW6LED8_9ACTN</name>
<sequence length="81" mass="9058">MNNGPFPWVVTKEELEQAPTGAFVECADCLGDNRALRDGDDPLRWARDHVAMLPHHNRFRVVTLKNFSIASVLSPTPDSAR</sequence>
<dbReference type="Proteomes" id="UP001601288">
    <property type="component" value="Unassembled WGS sequence"/>
</dbReference>
<evidence type="ECO:0000313" key="3">
    <source>
        <dbReference type="Proteomes" id="UP001601288"/>
    </source>
</evidence>
<evidence type="ECO:0000313" key="2">
    <source>
        <dbReference type="EMBL" id="MFE9226801.1"/>
    </source>
</evidence>
<evidence type="ECO:0000259" key="1">
    <source>
        <dbReference type="Pfam" id="PF25232"/>
    </source>
</evidence>
<feature type="domain" description="DUF7848" evidence="1">
    <location>
        <begin position="8"/>
        <end position="63"/>
    </location>
</feature>
<dbReference type="EMBL" id="JBIAFP010000010">
    <property type="protein sequence ID" value="MFE9226801.1"/>
    <property type="molecule type" value="Genomic_DNA"/>
</dbReference>